<dbReference type="Pfam" id="PF12795">
    <property type="entry name" value="MscS_porin"/>
    <property type="match status" value="1"/>
</dbReference>
<feature type="transmembrane region" description="Helical" evidence="9">
    <location>
        <begin position="639"/>
        <end position="659"/>
    </location>
</feature>
<feature type="transmembrane region" description="Helical" evidence="9">
    <location>
        <begin position="841"/>
        <end position="858"/>
    </location>
</feature>
<dbReference type="GO" id="GO:0005886">
    <property type="term" value="C:plasma membrane"/>
    <property type="evidence" value="ECO:0007669"/>
    <property type="project" value="UniProtKB-SubCell"/>
</dbReference>
<keyword evidence="5 9" id="KW-1133">Transmembrane helix</keyword>
<feature type="domain" description="Mechanosensitive ion channel MscS" evidence="10">
    <location>
        <begin position="1037"/>
        <end position="1102"/>
    </location>
</feature>
<evidence type="ECO:0000256" key="2">
    <source>
        <dbReference type="ARBA" id="ARBA00008017"/>
    </source>
</evidence>
<feature type="transmembrane region" description="Helical" evidence="9">
    <location>
        <begin position="558"/>
        <end position="580"/>
    </location>
</feature>
<feature type="transmembrane region" description="Helical" evidence="9">
    <location>
        <begin position="671"/>
        <end position="691"/>
    </location>
</feature>
<dbReference type="EMBL" id="CP042912">
    <property type="protein sequence ID" value="QEG24657.1"/>
    <property type="molecule type" value="Genomic_DNA"/>
</dbReference>
<feature type="coiled-coil region" evidence="7">
    <location>
        <begin position="92"/>
        <end position="187"/>
    </location>
</feature>
<dbReference type="SUPFAM" id="SSF82861">
    <property type="entry name" value="Mechanosensitive channel protein MscS (YggB), transmembrane region"/>
    <property type="match status" value="1"/>
</dbReference>
<feature type="domain" description="Mechanosensitive ion channel MscS C-terminal" evidence="13">
    <location>
        <begin position="1111"/>
        <end position="1193"/>
    </location>
</feature>
<feature type="region of interest" description="Disordered" evidence="8">
    <location>
        <begin position="1213"/>
        <end position="1245"/>
    </location>
</feature>
<name>A0A5B9PD89_9BACT</name>
<dbReference type="InterPro" id="IPR011066">
    <property type="entry name" value="MscS_channel_C_sf"/>
</dbReference>
<evidence type="ECO:0000259" key="14">
    <source>
        <dbReference type="Pfam" id="PF21088"/>
    </source>
</evidence>
<evidence type="ECO:0000259" key="11">
    <source>
        <dbReference type="Pfam" id="PF12794"/>
    </source>
</evidence>
<feature type="domain" description="Mechanosensitive ion channel transmembrane helices 2/3" evidence="14">
    <location>
        <begin position="995"/>
        <end position="1035"/>
    </location>
</feature>
<evidence type="ECO:0000256" key="9">
    <source>
        <dbReference type="SAM" id="Phobius"/>
    </source>
</evidence>
<dbReference type="InterPro" id="IPR049278">
    <property type="entry name" value="MS_channel_C"/>
</dbReference>
<evidence type="ECO:0000256" key="7">
    <source>
        <dbReference type="SAM" id="Coils"/>
    </source>
</evidence>
<dbReference type="Pfam" id="PF21088">
    <property type="entry name" value="MS_channel_1st"/>
    <property type="match status" value="1"/>
</dbReference>
<evidence type="ECO:0000259" key="10">
    <source>
        <dbReference type="Pfam" id="PF00924"/>
    </source>
</evidence>
<evidence type="ECO:0000256" key="6">
    <source>
        <dbReference type="ARBA" id="ARBA00023136"/>
    </source>
</evidence>
<evidence type="ECO:0000256" key="4">
    <source>
        <dbReference type="ARBA" id="ARBA00022692"/>
    </source>
</evidence>
<dbReference type="Pfam" id="PF00924">
    <property type="entry name" value="MS_channel_2nd"/>
    <property type="match status" value="1"/>
</dbReference>
<feature type="transmembrane region" description="Helical" evidence="9">
    <location>
        <begin position="1021"/>
        <end position="1049"/>
    </location>
</feature>
<dbReference type="InterPro" id="IPR006685">
    <property type="entry name" value="MscS_channel_2nd"/>
</dbReference>
<dbReference type="KEGG" id="mff:MFFC18_45780"/>
<feature type="transmembrane region" description="Helical" evidence="9">
    <location>
        <begin position="712"/>
        <end position="733"/>
    </location>
</feature>
<dbReference type="InterPro" id="IPR023408">
    <property type="entry name" value="MscS_beta-dom_sf"/>
</dbReference>
<keyword evidence="6 9" id="KW-0472">Membrane</keyword>
<dbReference type="Pfam" id="PF21082">
    <property type="entry name" value="MS_channel_3rd"/>
    <property type="match status" value="1"/>
</dbReference>
<comment type="subcellular location">
    <subcellularLocation>
        <location evidence="1">Cell membrane</location>
        <topology evidence="1">Multi-pass membrane protein</topology>
    </subcellularLocation>
</comment>
<dbReference type="InterPro" id="IPR049142">
    <property type="entry name" value="MS_channel_1st"/>
</dbReference>
<feature type="transmembrane region" description="Helical" evidence="9">
    <location>
        <begin position="513"/>
        <end position="529"/>
    </location>
</feature>
<feature type="transmembrane region" description="Helical" evidence="9">
    <location>
        <begin position="586"/>
        <end position="608"/>
    </location>
</feature>
<evidence type="ECO:0000256" key="3">
    <source>
        <dbReference type="ARBA" id="ARBA00022475"/>
    </source>
</evidence>
<keyword evidence="16" id="KW-1185">Reference proteome</keyword>
<feature type="compositionally biased region" description="Low complexity" evidence="8">
    <location>
        <begin position="922"/>
        <end position="935"/>
    </location>
</feature>
<evidence type="ECO:0000259" key="12">
    <source>
        <dbReference type="Pfam" id="PF12795"/>
    </source>
</evidence>
<feature type="transmembrane region" description="Helical" evidence="9">
    <location>
        <begin position="739"/>
        <end position="761"/>
    </location>
</feature>
<dbReference type="InterPro" id="IPR011014">
    <property type="entry name" value="MscS_channel_TM-2"/>
</dbReference>
<dbReference type="Gene3D" id="1.10.287.1260">
    <property type="match status" value="1"/>
</dbReference>
<organism evidence="15 16">
    <name type="scientific">Mariniblastus fucicola</name>
    <dbReference type="NCBI Taxonomy" id="980251"/>
    <lineage>
        <taxon>Bacteria</taxon>
        <taxon>Pseudomonadati</taxon>
        <taxon>Planctomycetota</taxon>
        <taxon>Planctomycetia</taxon>
        <taxon>Pirellulales</taxon>
        <taxon>Pirellulaceae</taxon>
        <taxon>Mariniblastus</taxon>
    </lineage>
</organism>
<dbReference type="Gene3D" id="3.30.70.100">
    <property type="match status" value="1"/>
</dbReference>
<feature type="domain" description="Mechanosensitive ion channel inner membrane" evidence="11">
    <location>
        <begin position="514"/>
        <end position="874"/>
    </location>
</feature>
<dbReference type="InterPro" id="IPR052702">
    <property type="entry name" value="MscS-like_channel"/>
</dbReference>
<feature type="transmembrane region" description="Helical" evidence="9">
    <location>
        <begin position="990"/>
        <end position="1009"/>
    </location>
</feature>
<evidence type="ECO:0000259" key="13">
    <source>
        <dbReference type="Pfam" id="PF21082"/>
    </source>
</evidence>
<proteinExistence type="inferred from homology"/>
<evidence type="ECO:0000256" key="1">
    <source>
        <dbReference type="ARBA" id="ARBA00004651"/>
    </source>
</evidence>
<dbReference type="PANTHER" id="PTHR30347:SF1">
    <property type="entry name" value="MECHANOSENSITIVE CHANNEL MSCK"/>
    <property type="match status" value="1"/>
</dbReference>
<accession>A0A5B9PD89</accession>
<evidence type="ECO:0000313" key="15">
    <source>
        <dbReference type="EMBL" id="QEG24657.1"/>
    </source>
</evidence>
<dbReference type="InterPro" id="IPR025692">
    <property type="entry name" value="MscS_IM_dom1"/>
</dbReference>
<dbReference type="Proteomes" id="UP000322214">
    <property type="component" value="Chromosome"/>
</dbReference>
<feature type="transmembrane region" description="Helical" evidence="9">
    <location>
        <begin position="953"/>
        <end position="970"/>
    </location>
</feature>
<dbReference type="InterPro" id="IPR010920">
    <property type="entry name" value="LSM_dom_sf"/>
</dbReference>
<sequence>MFDETGSLSHYTLEKSSRFCVWILCVIAFSNGLNAEQQPEADQRSQLKRETSQLAEAIALLPAETADKSQLEQRVSAIDAAITQSAETAGEIARLQEKISNADARSKQLAAEIAELKSADPKAQQDLAKSDLAELKAKQAEVQAELSRLRTESTQLDTAMANVVQSRQKIEQELTNIDARKEQATETTTPVGDSIPERLAKLENSVALYRLSLLRQKLQLQNQWSVVNEQLDIDQQRSELVGLQIKQLEASNTTLTDAIATLRQKEARDMATQASEKASQIRENYPLLASSEDLNVEIADKNQKREKEFADAAQQNRSLLEQLVDVRDKYRDTQARISAIGRSNTVGAMLRKRKSELPSMQKRQQQVSLNRDKIEEIQFDRFQISEQLAELSMETIRKETEVAAGREIALKDWEKLEKPVEQLIERRKESLRSLDKILDRLFLSYLDIETNNSRLSDVVSRFNDYINERILWLRSNKLLFSELKIDEADKVLLSPKDWVQNHQLTLHSFRSRSWLFGPGAILIIALLVLRSRMRRRVDAFGVTASRGSCATFWPTGRAAILTLLISVTIPLIAVGAGLGFRQTMHSGSVLFEGLANALVTAGLFALPLEVLRRVCRKNGLAPKHFDWPDEAVGKLKRHLSWYVLPASMLVFAVSLLIQLDTAHRVDLPERILFVIAMLLTTLLVHRIFSPATGIFSQYLKRRENSWANQTSATWFTLILLVPVSMALLAIVGYYYTAINLTRCLCFTFAFGVSVELIRALIRRFVLVRRRAAHIESARRKRAAEIEAEKEARKKAAAERKRRIEAGEEVEDMNPVMSSESLADLQFEKVDIAENAGQANQLIRLLGWTAWLIGLWLVWSDVLPALKALDEYKLWETTQTASAETDASGLSALMPQPAESSSAQSGTDEKTQPSAPSDPLDDGGSTTETTKAKTSAPMILLDPPENDGVSLRDFLVFIVISLLTFFAARNLPNAFEMLFLDELPVDRSARFASKALFSYAIVIIGTALALKTLSINWTSIQWLVTALTFGLAFGLQEIFANFVAGIILMFERPMRIGDLITVDEFTGVVSRIRTRATTIVNWDRKEYVIPNKDFITGRLINWTLSDAINRIQLTVGIAYGSDVAKAKRIIFDICKEHRSIVEEPATSITFEEFADSSLNLVVRTFLGDIDSRLSTVDSLHMRINTAFAENGIEISFPQRDLNLRSIDDDVARYFPGPTGLPGDAPRTAGQSASAKGNSAAHGMDSK</sequence>
<dbReference type="GO" id="GO:0008381">
    <property type="term" value="F:mechanosensitive monoatomic ion channel activity"/>
    <property type="evidence" value="ECO:0007669"/>
    <property type="project" value="UniProtKB-ARBA"/>
</dbReference>
<dbReference type="Gene3D" id="2.30.30.60">
    <property type="match status" value="1"/>
</dbReference>
<evidence type="ECO:0000256" key="8">
    <source>
        <dbReference type="SAM" id="MobiDB-lite"/>
    </source>
</evidence>
<protein>
    <submittedName>
        <fullName evidence="15">Miniconductance mechanosensitive channel MscM</fullName>
    </submittedName>
</protein>
<feature type="region of interest" description="Disordered" evidence="8">
    <location>
        <begin position="892"/>
        <end position="938"/>
    </location>
</feature>
<dbReference type="Pfam" id="PF12794">
    <property type="entry name" value="MscS_TM"/>
    <property type="match status" value="1"/>
</dbReference>
<dbReference type="PANTHER" id="PTHR30347">
    <property type="entry name" value="POTASSIUM CHANNEL RELATED"/>
    <property type="match status" value="1"/>
</dbReference>
<gene>
    <name evidence="15" type="primary">mscM</name>
    <name evidence="15" type="ORF">MFFC18_45780</name>
</gene>
<dbReference type="SUPFAM" id="SSF50182">
    <property type="entry name" value="Sm-like ribonucleoproteins"/>
    <property type="match status" value="1"/>
</dbReference>
<reference evidence="15 16" key="1">
    <citation type="submission" date="2019-08" db="EMBL/GenBank/DDBJ databases">
        <title>Deep-cultivation of Planctomycetes and their phenomic and genomic characterization uncovers novel biology.</title>
        <authorList>
            <person name="Wiegand S."/>
            <person name="Jogler M."/>
            <person name="Boedeker C."/>
            <person name="Pinto D."/>
            <person name="Vollmers J."/>
            <person name="Rivas-Marin E."/>
            <person name="Kohn T."/>
            <person name="Peeters S.H."/>
            <person name="Heuer A."/>
            <person name="Rast P."/>
            <person name="Oberbeckmann S."/>
            <person name="Bunk B."/>
            <person name="Jeske O."/>
            <person name="Meyerdierks A."/>
            <person name="Storesund J.E."/>
            <person name="Kallscheuer N."/>
            <person name="Luecker S."/>
            <person name="Lage O.M."/>
            <person name="Pohl T."/>
            <person name="Merkel B.J."/>
            <person name="Hornburger P."/>
            <person name="Mueller R.-W."/>
            <person name="Bruemmer F."/>
            <person name="Labrenz M."/>
            <person name="Spormann A.M."/>
            <person name="Op den Camp H."/>
            <person name="Overmann J."/>
            <person name="Amann R."/>
            <person name="Jetten M.S.M."/>
            <person name="Mascher T."/>
            <person name="Medema M.H."/>
            <person name="Devos D.P."/>
            <person name="Kaster A.-K."/>
            <person name="Ovreas L."/>
            <person name="Rohde M."/>
            <person name="Galperin M.Y."/>
            <person name="Jogler C."/>
        </authorList>
    </citation>
    <scope>NUCLEOTIDE SEQUENCE [LARGE SCALE GENOMIC DNA]</scope>
    <source>
        <strain evidence="15 16">FC18</strain>
    </source>
</reference>
<feature type="coiled-coil region" evidence="7">
    <location>
        <begin position="302"/>
        <end position="336"/>
    </location>
</feature>
<dbReference type="AlphaFoldDB" id="A0A5B9PD89"/>
<keyword evidence="4 9" id="KW-0812">Transmembrane</keyword>
<feature type="domain" description="Mechanosensitive ion channel MscS porin" evidence="12">
    <location>
        <begin position="64"/>
        <end position="289"/>
    </location>
</feature>
<keyword evidence="3" id="KW-1003">Cell membrane</keyword>
<dbReference type="InterPro" id="IPR024393">
    <property type="entry name" value="MscS_porin"/>
</dbReference>
<evidence type="ECO:0000256" key="5">
    <source>
        <dbReference type="ARBA" id="ARBA00022989"/>
    </source>
</evidence>
<evidence type="ECO:0000313" key="16">
    <source>
        <dbReference type="Proteomes" id="UP000322214"/>
    </source>
</evidence>
<keyword evidence="7" id="KW-0175">Coiled coil</keyword>
<comment type="similarity">
    <text evidence="2">Belongs to the MscS (TC 1.A.23) family.</text>
</comment>
<dbReference type="SUPFAM" id="SSF82689">
    <property type="entry name" value="Mechanosensitive channel protein MscS (YggB), C-terminal domain"/>
    <property type="match status" value="1"/>
</dbReference>
<dbReference type="STRING" id="980251.GCA_001642875_00991"/>